<evidence type="ECO:0000313" key="1">
    <source>
        <dbReference type="EMBL" id="RZC47809.1"/>
    </source>
</evidence>
<dbReference type="Proteomes" id="UP000316621">
    <property type="component" value="Chromosome 1"/>
</dbReference>
<keyword evidence="2" id="KW-1185">Reference proteome</keyword>
<proteinExistence type="predicted"/>
<gene>
    <name evidence="1" type="ORF">C5167_040761</name>
</gene>
<reference evidence="1 2" key="1">
    <citation type="journal article" date="2018" name="Science">
        <title>The opium poppy genome and morphinan production.</title>
        <authorList>
            <person name="Guo L."/>
            <person name="Winzer T."/>
            <person name="Yang X."/>
            <person name="Li Y."/>
            <person name="Ning Z."/>
            <person name="He Z."/>
            <person name="Teodor R."/>
            <person name="Lu Y."/>
            <person name="Bowser T.A."/>
            <person name="Graham I.A."/>
            <person name="Ye K."/>
        </authorList>
    </citation>
    <scope>NUCLEOTIDE SEQUENCE [LARGE SCALE GENOMIC DNA]</scope>
    <source>
        <strain evidence="2">cv. HN1</strain>
        <tissue evidence="1">Leaves</tissue>
    </source>
</reference>
<organism evidence="1 2">
    <name type="scientific">Papaver somniferum</name>
    <name type="common">Opium poppy</name>
    <dbReference type="NCBI Taxonomy" id="3469"/>
    <lineage>
        <taxon>Eukaryota</taxon>
        <taxon>Viridiplantae</taxon>
        <taxon>Streptophyta</taxon>
        <taxon>Embryophyta</taxon>
        <taxon>Tracheophyta</taxon>
        <taxon>Spermatophyta</taxon>
        <taxon>Magnoliopsida</taxon>
        <taxon>Ranunculales</taxon>
        <taxon>Papaveraceae</taxon>
        <taxon>Papaveroideae</taxon>
        <taxon>Papaver</taxon>
    </lineage>
</organism>
<dbReference type="Gramene" id="RZC47809">
    <property type="protein sequence ID" value="RZC47809"/>
    <property type="gene ID" value="C5167_040761"/>
</dbReference>
<dbReference type="AlphaFoldDB" id="A0A4Y7IK21"/>
<dbReference type="EMBL" id="CM010715">
    <property type="protein sequence ID" value="RZC47809.1"/>
    <property type="molecule type" value="Genomic_DNA"/>
</dbReference>
<accession>A0A4Y7IK21</accession>
<evidence type="ECO:0000313" key="2">
    <source>
        <dbReference type="Proteomes" id="UP000316621"/>
    </source>
</evidence>
<protein>
    <submittedName>
        <fullName evidence="1">Uncharacterized protein</fullName>
    </submittedName>
</protein>
<dbReference type="STRING" id="3469.A0A4Y7IK21"/>
<sequence length="60" mass="6846">MIGNFEVKHGSVSKDILCCFISCVIDQDPYFRITLDVAPDIGYQDRNMDLETCSARELKM</sequence>
<name>A0A4Y7IK21_PAPSO</name>
<dbReference type="InterPro" id="IPR014729">
    <property type="entry name" value="Rossmann-like_a/b/a_fold"/>
</dbReference>
<dbReference type="Gene3D" id="3.40.50.620">
    <property type="entry name" value="HUPs"/>
    <property type="match status" value="1"/>
</dbReference>